<name>A0A127VCE8_9SPHI</name>
<dbReference type="RefSeq" id="WP_068399937.1">
    <property type="nucleotide sequence ID" value="NZ_CP014504.1"/>
</dbReference>
<evidence type="ECO:0000256" key="5">
    <source>
        <dbReference type="SAM" id="Phobius"/>
    </source>
</evidence>
<evidence type="ECO:0000256" key="3">
    <source>
        <dbReference type="ARBA" id="ARBA00022989"/>
    </source>
</evidence>
<dbReference type="Pfam" id="PF07291">
    <property type="entry name" value="MauE"/>
    <property type="match status" value="1"/>
</dbReference>
<keyword evidence="8" id="KW-1185">Reference proteome</keyword>
<dbReference type="PATRIC" id="fig|188932.3.peg.2074"/>
<evidence type="ECO:0000259" key="6">
    <source>
        <dbReference type="Pfam" id="PF07291"/>
    </source>
</evidence>
<feature type="transmembrane region" description="Helical" evidence="5">
    <location>
        <begin position="44"/>
        <end position="67"/>
    </location>
</feature>
<dbReference type="AlphaFoldDB" id="A0A127VCE8"/>
<dbReference type="InterPro" id="IPR009908">
    <property type="entry name" value="Methylamine_util_MauE"/>
</dbReference>
<reference evidence="7 8" key="1">
    <citation type="submission" date="2016-03" db="EMBL/GenBank/DDBJ databases">
        <title>Complete genome sequence of Pedobacter cryoconitis PAMC 27485.</title>
        <authorList>
            <person name="Lee J."/>
            <person name="Kim O.-S."/>
        </authorList>
    </citation>
    <scope>NUCLEOTIDE SEQUENCE [LARGE SCALE GENOMIC DNA]</scope>
    <source>
        <strain evidence="7 8">PAMC 27485</strain>
    </source>
</reference>
<evidence type="ECO:0000256" key="4">
    <source>
        <dbReference type="ARBA" id="ARBA00023136"/>
    </source>
</evidence>
<evidence type="ECO:0000256" key="2">
    <source>
        <dbReference type="ARBA" id="ARBA00022692"/>
    </source>
</evidence>
<feature type="transmembrane region" description="Helical" evidence="5">
    <location>
        <begin position="12"/>
        <end position="32"/>
    </location>
</feature>
<dbReference type="KEGG" id="pcm:AY601_1984"/>
<dbReference type="GO" id="GO:0030416">
    <property type="term" value="P:methylamine metabolic process"/>
    <property type="evidence" value="ECO:0007669"/>
    <property type="project" value="InterPro"/>
</dbReference>
<feature type="domain" description="Methylamine utilisation protein MauE" evidence="6">
    <location>
        <begin position="9"/>
        <end position="132"/>
    </location>
</feature>
<keyword evidence="4 5" id="KW-0472">Membrane</keyword>
<proteinExistence type="predicted"/>
<accession>A0A127VCE8</accession>
<dbReference type="Proteomes" id="UP000071561">
    <property type="component" value="Chromosome"/>
</dbReference>
<dbReference type="GO" id="GO:0016020">
    <property type="term" value="C:membrane"/>
    <property type="evidence" value="ECO:0007669"/>
    <property type="project" value="UniProtKB-SubCell"/>
</dbReference>
<keyword evidence="3 5" id="KW-1133">Transmembrane helix</keyword>
<keyword evidence="2 5" id="KW-0812">Transmembrane</keyword>
<feature type="transmembrane region" description="Helical" evidence="5">
    <location>
        <begin position="118"/>
        <end position="136"/>
    </location>
</feature>
<sequence length="148" mass="16709">MKTLNANSLQLTAAVILIVLFGYTAVSKILAYDKFIFQLRLVQMPIVALLAPLIGVLVPTVEMIIVWMLCKDNLRMRGLYASFLLLLVFEIYITIMLLSGKNLPCTCGGIISHMSWKTHLVFNAVFMIISILPNIYKPKYRIFSGSHE</sequence>
<feature type="transmembrane region" description="Helical" evidence="5">
    <location>
        <begin position="79"/>
        <end position="98"/>
    </location>
</feature>
<comment type="subcellular location">
    <subcellularLocation>
        <location evidence="1">Membrane</location>
        <topology evidence="1">Multi-pass membrane protein</topology>
    </subcellularLocation>
</comment>
<evidence type="ECO:0000256" key="1">
    <source>
        <dbReference type="ARBA" id="ARBA00004141"/>
    </source>
</evidence>
<dbReference type="EMBL" id="CP014504">
    <property type="protein sequence ID" value="AMP98890.1"/>
    <property type="molecule type" value="Genomic_DNA"/>
</dbReference>
<dbReference type="OrthoDB" id="673785at2"/>
<evidence type="ECO:0000313" key="8">
    <source>
        <dbReference type="Proteomes" id="UP000071561"/>
    </source>
</evidence>
<organism evidence="7 8">
    <name type="scientific">Pedobacter cryoconitis</name>
    <dbReference type="NCBI Taxonomy" id="188932"/>
    <lineage>
        <taxon>Bacteria</taxon>
        <taxon>Pseudomonadati</taxon>
        <taxon>Bacteroidota</taxon>
        <taxon>Sphingobacteriia</taxon>
        <taxon>Sphingobacteriales</taxon>
        <taxon>Sphingobacteriaceae</taxon>
        <taxon>Pedobacter</taxon>
    </lineage>
</organism>
<protein>
    <recommendedName>
        <fullName evidence="6">Methylamine utilisation protein MauE domain-containing protein</fullName>
    </recommendedName>
</protein>
<evidence type="ECO:0000313" key="7">
    <source>
        <dbReference type="EMBL" id="AMP98890.1"/>
    </source>
</evidence>
<gene>
    <name evidence="7" type="ORF">AY601_1984</name>
</gene>